<reference evidence="2 3" key="1">
    <citation type="submission" date="2020-01" db="EMBL/GenBank/DDBJ databases">
        <authorList>
            <person name="Lee S.D."/>
        </authorList>
    </citation>
    <scope>NUCLEOTIDE SEQUENCE [LARGE SCALE GENOMIC DNA]</scope>
    <source>
        <strain evidence="2 3">SAP-35</strain>
    </source>
</reference>
<evidence type="ECO:0000256" key="1">
    <source>
        <dbReference type="SAM" id="MobiDB-lite"/>
    </source>
</evidence>
<keyword evidence="3" id="KW-1185">Reference proteome</keyword>
<sequence length="196" mass="20837">MLALIVWRADHRLATPHATQRQAVTYILAPLMPTLERRRTAQAPVRPSRHIAPAPITAPQPAVAVPAQPPQAITLSTPPAADPFAQPPPKAAEDLLQRSLKSAALADRQMRKEAWNPRDKKIANDSTALAARLGGAYVGGDGGLSQEATTLDDGRVSSKIHAGGSTYCAVKESNGMTGGRDPFRDGIKTKVTTCPR</sequence>
<dbReference type="EMBL" id="JAADJT010000003">
    <property type="protein sequence ID" value="NGZ84199.1"/>
    <property type="molecule type" value="Genomic_DNA"/>
</dbReference>
<proteinExistence type="predicted"/>
<evidence type="ECO:0000313" key="2">
    <source>
        <dbReference type="EMBL" id="NGZ84199.1"/>
    </source>
</evidence>
<accession>A0ABX0FI69</accession>
<organism evidence="2 3">
    <name type="scientific">Duganella aceris</name>
    <dbReference type="NCBI Taxonomy" id="2703883"/>
    <lineage>
        <taxon>Bacteria</taxon>
        <taxon>Pseudomonadati</taxon>
        <taxon>Pseudomonadota</taxon>
        <taxon>Betaproteobacteria</taxon>
        <taxon>Burkholderiales</taxon>
        <taxon>Oxalobacteraceae</taxon>
        <taxon>Telluria group</taxon>
        <taxon>Duganella</taxon>
    </lineage>
</organism>
<dbReference type="RefSeq" id="WP_166100847.1">
    <property type="nucleotide sequence ID" value="NZ_JAADJT010000003.1"/>
</dbReference>
<feature type="region of interest" description="Disordered" evidence="1">
    <location>
        <begin position="169"/>
        <end position="196"/>
    </location>
</feature>
<protein>
    <submittedName>
        <fullName evidence="2">Uncharacterized protein</fullName>
    </submittedName>
</protein>
<reference evidence="3" key="2">
    <citation type="submission" date="2023-07" db="EMBL/GenBank/DDBJ databases">
        <title>Duganella aceri sp. nov., isolated from tree sap.</title>
        <authorList>
            <person name="Kim I.S."/>
        </authorList>
    </citation>
    <scope>NUCLEOTIDE SEQUENCE [LARGE SCALE GENOMIC DNA]</scope>
    <source>
        <strain evidence="3">SAP-35</strain>
    </source>
</reference>
<gene>
    <name evidence="2" type="ORF">GW587_08020</name>
</gene>
<name>A0ABX0FI69_9BURK</name>
<dbReference type="Proteomes" id="UP000666369">
    <property type="component" value="Unassembled WGS sequence"/>
</dbReference>
<evidence type="ECO:0000313" key="3">
    <source>
        <dbReference type="Proteomes" id="UP000666369"/>
    </source>
</evidence>
<comment type="caution">
    <text evidence="2">The sequence shown here is derived from an EMBL/GenBank/DDBJ whole genome shotgun (WGS) entry which is preliminary data.</text>
</comment>